<accession>A0A448ZFX3</accession>
<dbReference type="Pfam" id="PF19273">
    <property type="entry name" value="Exportin-5"/>
    <property type="match status" value="1"/>
</dbReference>
<dbReference type="GO" id="GO:0042565">
    <property type="term" value="C:RNA nuclear export complex"/>
    <property type="evidence" value="ECO:0007669"/>
    <property type="project" value="TreeGrafter"/>
</dbReference>
<dbReference type="GO" id="GO:0005634">
    <property type="term" value="C:nucleus"/>
    <property type="evidence" value="ECO:0007669"/>
    <property type="project" value="TreeGrafter"/>
</dbReference>
<name>A0A448ZFX3_9STRA</name>
<feature type="region of interest" description="Disordered" evidence="1">
    <location>
        <begin position="616"/>
        <end position="636"/>
    </location>
</feature>
<feature type="region of interest" description="Disordered" evidence="1">
    <location>
        <begin position="1477"/>
        <end position="1499"/>
    </location>
</feature>
<organism evidence="4 5">
    <name type="scientific">Pseudo-nitzschia multistriata</name>
    <dbReference type="NCBI Taxonomy" id="183589"/>
    <lineage>
        <taxon>Eukaryota</taxon>
        <taxon>Sar</taxon>
        <taxon>Stramenopiles</taxon>
        <taxon>Ochrophyta</taxon>
        <taxon>Bacillariophyta</taxon>
        <taxon>Bacillariophyceae</taxon>
        <taxon>Bacillariophycidae</taxon>
        <taxon>Bacillariales</taxon>
        <taxon>Bacillariaceae</taxon>
        <taxon>Pseudo-nitzschia</taxon>
    </lineage>
</organism>
<feature type="domain" description="Exportin-1/Importin-beta-like" evidence="2">
    <location>
        <begin position="139"/>
        <end position="331"/>
    </location>
</feature>
<keyword evidence="5" id="KW-1185">Reference proteome</keyword>
<dbReference type="EMBL" id="CAACVS010000320">
    <property type="protein sequence ID" value="VEU40953.1"/>
    <property type="molecule type" value="Genomic_DNA"/>
</dbReference>
<gene>
    <name evidence="4" type="ORF">PSNMU_V1.4_AUG-EV-PASAV3_0078520</name>
</gene>
<dbReference type="PANTHER" id="PTHR11223:SF3">
    <property type="entry name" value="EXPORTIN-5"/>
    <property type="match status" value="1"/>
</dbReference>
<dbReference type="InterPro" id="IPR013598">
    <property type="entry name" value="Exportin-1/Importin-b-like"/>
</dbReference>
<feature type="domain" description="Exportin-5 C-terminal" evidence="3">
    <location>
        <begin position="433"/>
        <end position="1117"/>
    </location>
</feature>
<dbReference type="GO" id="GO:0006405">
    <property type="term" value="P:RNA export from nucleus"/>
    <property type="evidence" value="ECO:0007669"/>
    <property type="project" value="TreeGrafter"/>
</dbReference>
<dbReference type="InterPro" id="IPR016024">
    <property type="entry name" value="ARM-type_fold"/>
</dbReference>
<evidence type="ECO:0000313" key="4">
    <source>
        <dbReference type="EMBL" id="VEU40953.1"/>
    </source>
</evidence>
<feature type="compositionally biased region" description="Basic and acidic residues" evidence="1">
    <location>
        <begin position="627"/>
        <end position="636"/>
    </location>
</feature>
<dbReference type="SUPFAM" id="SSF48371">
    <property type="entry name" value="ARM repeat"/>
    <property type="match status" value="1"/>
</dbReference>
<dbReference type="Gene3D" id="1.25.10.10">
    <property type="entry name" value="Leucine-rich Repeat Variant"/>
    <property type="match status" value="1"/>
</dbReference>
<protein>
    <submittedName>
        <fullName evidence="4">Uncharacterized protein</fullName>
    </submittedName>
</protein>
<proteinExistence type="predicted"/>
<evidence type="ECO:0000259" key="3">
    <source>
        <dbReference type="Pfam" id="PF19273"/>
    </source>
</evidence>
<evidence type="ECO:0000313" key="5">
    <source>
        <dbReference type="Proteomes" id="UP000291116"/>
    </source>
</evidence>
<dbReference type="InterPro" id="IPR011989">
    <property type="entry name" value="ARM-like"/>
</dbReference>
<dbReference type="GO" id="GO:0003723">
    <property type="term" value="F:RNA binding"/>
    <property type="evidence" value="ECO:0007669"/>
    <property type="project" value="TreeGrafter"/>
</dbReference>
<dbReference type="Pfam" id="PF08389">
    <property type="entry name" value="Xpo1"/>
    <property type="match status" value="1"/>
</dbReference>
<feature type="compositionally biased region" description="Low complexity" evidence="1">
    <location>
        <begin position="616"/>
        <end position="626"/>
    </location>
</feature>
<dbReference type="InterPro" id="IPR045478">
    <property type="entry name" value="Exportin-5_C"/>
</dbReference>
<dbReference type="GO" id="GO:0005049">
    <property type="term" value="F:nuclear export signal receptor activity"/>
    <property type="evidence" value="ECO:0007669"/>
    <property type="project" value="InterPro"/>
</dbReference>
<evidence type="ECO:0000256" key="1">
    <source>
        <dbReference type="SAM" id="MobiDB-lite"/>
    </source>
</evidence>
<reference evidence="4 5" key="1">
    <citation type="submission" date="2019-01" db="EMBL/GenBank/DDBJ databases">
        <authorList>
            <person name="Ferrante I. M."/>
        </authorList>
    </citation>
    <scope>NUCLEOTIDE SEQUENCE [LARGE SCALE GENOMIC DNA]</scope>
    <source>
        <strain evidence="4 5">B856</strain>
    </source>
</reference>
<dbReference type="GO" id="GO:0005737">
    <property type="term" value="C:cytoplasm"/>
    <property type="evidence" value="ECO:0007669"/>
    <property type="project" value="TreeGrafter"/>
</dbReference>
<sequence>MNAAQQETILSAVVVSSSTHWAGQPISQDERRRAFSALQDFSTQFEGRIPVCLQWLQQPQLTVANGTIDCTITTQLYACEILSSCLNDKTKKYAQWQEGDRLQLRQAVMTAARLQASAPLVNPRDGSSNKTNTTTSLPLANKLASLLSALVVRDFPQRWTTCIQDLFQQLWSETAPLVGNRMCLQVLQLVAEDCTDSDFNSKISTKRRNDILMGLNEVSHQFLPLLFRSLEHITTLTQARTSIHQMRLFLVQNQQRVSTMTPEQSAAYWAEEAKIKATSLVITDTLKCLHLFCRSMPLEWIMNSKYDFASALFHLMRESTENINVLSVNCLEQLALRAKLSYTTWTQWIQDLPQAVAQANQQMTQETEYLQVKEVANTGNQSPDSFDIPDALTRQLEYHRALSRMLATVVSSHIGLITQDKALLKSSSDNSNNKRNKNADSFAAYLRLLVDLLHHPSGRVVGEQINLWVGMLRDPQISKSSTLLDPLVTDILNSFTNHMVKLDWDEVEEENHPQSHLMQASWEDEDDYDAWNHEYRAKASQLFKYVGNCQPHVASSVLLTRIRNLISQHGNGEPRDHICRTNQQLTDKSTASRQFEGMVHPMENILNGLPPWSLNAQGKSSSAGSQKKQEHQKRLEGQIRAQTQASLSELANGIVSWNPSYLWLKFRRAQLLECLKHYWKYDPSTLLQGVNSLLGYIGAPDEWGETKIEADGSKRLSGETVGFRKKSSMSLVGLSKQVPHHLVPWLSELSNATRSLLSQPDLLQTNRMNLYEFLSVVATAVEDPVQRANFIGSVLGDALNTLQSAETQDALSSVDNFVAAIGITQAAGNPASVTDVANVKAVTDRFSRIFSSFNELLSVGKRCHEAAKKRANGGIPVAAVSGATNVNIPKGMTVTEAAETLHFPDEGPVSINDLARDDPFVPLWPRILPHILRMLNIMLKLWQPGQQAVYLQNPIQRYVLAISDDDAFLARKTDGKTGGVFGEGGTAGSIIPGTDRRDMNLAPRWSGWLNEMRNALFQTLGLLAGQRVLYAPEIAEFYPQLVSVVTDPDNLRAMEHRHCTQYLKQFIEVLLLSCPPTLYSTHLTPIIGPVFEHMQYRLGKTWDPTINPSGQLSCKPLITSDSDSAALLASQNGEVWYTSYYARSGLFVGGLDAETAESAVEKHRVEVTRTYSDVIQSALALKGDWALVLANLAKENDGSSYEKKKGPPTSRLIVADGGRVNADGTPRKENQAAVDARKLKRIHALNHFMLLENEAIAGYLTLTVIQSLSYPDTYTCRRITRICHRMLETVAWHPNYTDLLGRRMLAAITKNIVTEPKWMVGTEWDMINVFRDIYIRLVLGQILQMGGQGPGLQQPPSANRASGAVYEQAKSAERPLQGGGMLTVPSELPHQLLNSLPGISVEMIKKLDQDLLAKRAAKSQKDIIRDFLRIAADGWKENQHPNNQSVLDSAVAEESLLHNASKSAVVEDLPEKLVLSNRKSRGQKANEEAVGLSSFSLTR</sequence>
<dbReference type="GO" id="GO:0006611">
    <property type="term" value="P:protein export from nucleus"/>
    <property type="evidence" value="ECO:0007669"/>
    <property type="project" value="InterPro"/>
</dbReference>
<dbReference type="Proteomes" id="UP000291116">
    <property type="component" value="Unassembled WGS sequence"/>
</dbReference>
<dbReference type="PANTHER" id="PTHR11223">
    <property type="entry name" value="EXPORTIN 1/5"/>
    <property type="match status" value="1"/>
</dbReference>
<dbReference type="OrthoDB" id="2215036at2759"/>
<dbReference type="InterPro" id="IPR045065">
    <property type="entry name" value="XPO1/5"/>
</dbReference>
<evidence type="ECO:0000259" key="2">
    <source>
        <dbReference type="Pfam" id="PF08389"/>
    </source>
</evidence>
<feature type="region of interest" description="Disordered" evidence="1">
    <location>
        <begin position="1198"/>
        <end position="1229"/>
    </location>
</feature>